<dbReference type="GO" id="GO:0004674">
    <property type="term" value="F:protein serine/threonine kinase activity"/>
    <property type="evidence" value="ECO:0007669"/>
    <property type="project" value="InterPro"/>
</dbReference>
<dbReference type="EMBL" id="LCTV02000014">
    <property type="protein sequence ID" value="PRQ70823.1"/>
    <property type="molecule type" value="Genomic_DNA"/>
</dbReference>
<accession>A0A2S9ZYL5</accession>
<reference evidence="3 4" key="1">
    <citation type="journal article" date="2018" name="Elife">
        <title>Functional genomics of lipid metabolism in the oleaginous yeast Rhodosporidium toruloides.</title>
        <authorList>
            <person name="Coradetti S.T."/>
            <person name="Pinel D."/>
            <person name="Geiselman G."/>
            <person name="Ito M."/>
            <person name="Mondo S."/>
            <person name="Reilly M.C."/>
            <person name="Cheng Y.F."/>
            <person name="Bauer S."/>
            <person name="Grigoriev I."/>
            <person name="Gladden J.M."/>
            <person name="Simmons B.A."/>
            <person name="Brem R."/>
            <person name="Arkin A.P."/>
            <person name="Skerker J.M."/>
        </authorList>
    </citation>
    <scope>NUCLEOTIDE SEQUENCE [LARGE SCALE GENOMIC DNA]</scope>
    <source>
        <strain evidence="3 4">NBRC 0880</strain>
    </source>
</reference>
<dbReference type="Proteomes" id="UP000239560">
    <property type="component" value="Unassembled WGS sequence"/>
</dbReference>
<evidence type="ECO:0000256" key="1">
    <source>
        <dbReference type="SAM" id="MobiDB-lite"/>
    </source>
</evidence>
<dbReference type="GO" id="GO:0005524">
    <property type="term" value="F:ATP binding"/>
    <property type="evidence" value="ECO:0007669"/>
    <property type="project" value="InterPro"/>
</dbReference>
<organism evidence="3 4">
    <name type="scientific">Rhodotorula toruloides</name>
    <name type="common">Yeast</name>
    <name type="synonym">Rhodosporidium toruloides</name>
    <dbReference type="NCBI Taxonomy" id="5286"/>
    <lineage>
        <taxon>Eukaryota</taxon>
        <taxon>Fungi</taxon>
        <taxon>Dikarya</taxon>
        <taxon>Basidiomycota</taxon>
        <taxon>Pucciniomycotina</taxon>
        <taxon>Microbotryomycetes</taxon>
        <taxon>Sporidiobolales</taxon>
        <taxon>Sporidiobolaceae</taxon>
        <taxon>Rhodotorula</taxon>
    </lineage>
</organism>
<protein>
    <recommendedName>
        <fullName evidence="2">Protein kinase C-terminal domain-containing protein</fullName>
    </recommendedName>
</protein>
<dbReference type="AlphaFoldDB" id="A0A2S9ZYL5"/>
<proteinExistence type="predicted"/>
<evidence type="ECO:0000313" key="4">
    <source>
        <dbReference type="Proteomes" id="UP000239560"/>
    </source>
</evidence>
<dbReference type="OrthoDB" id="2519410at2759"/>
<comment type="caution">
    <text evidence="3">The sequence shown here is derived from an EMBL/GenBank/DDBJ whole genome shotgun (WGS) entry which is preliminary data.</text>
</comment>
<sequence>MVRQLPLELELRILDAALPPLGPSRSTAKRAAGCRVLALVHRRWTSWVQRELFKVARILCESTCDDDGVDRFVDRLEKHTGQAINRLWVTVQEEVTEPACLLPRRLKEAGLEELWVMVREKCLKALWEGTSIKKLHIRDIAGGSDLLTSPLPATLTYLSLHKVDLEGFDVDLPNLQTLLISKAENAGLVPWVVCGYKTVRVFACVGRPAYFPHLCRNLPKGLAHFAYYPYNTGYEHRSDMIHRESGSLALPTKLRSFTFVHGLYEDEDEMTEPAMGKECEKVGAEMHVVSNKDADEWDMEIFDYPTHSSATDTSNFDAEFTSEQPTLTLVHSTLSAQNQGEFAGFSGRFGVTRKLGLREMQVVSNEINGTGLRQQSMSMPTASFLRRRRSSTSSLDFCAQRNRFNDASPPTRTHLPLPPSPDAPLLDSLNETLDQLAMPVTLPIELQHRILETALPPLVHRELDERVRLCKTFSLVHRTWTPVAQRELHEHFSTTLLGGAWRFSGGYGRLVAAQVGGGPVKRLRLKVIGYAEDVEDTDYADKQPLHPFPPVEGAPTFEEMWVELEGRGTPVWRGGNVRKLHIYDLGPERPTHLDSLPTNLTYLALSGVTVDAVPSAPHVRFFLYSRAVCLVPAADLLGAFQDLQAFACVGTWLQVKDFLEALPSTLLDLALAVFSVDDVAHDARPANNANIALPPSLDSCILVESVSTNRKEKRATERLVANACEVVDAAFVYKWMEEVGELDFEEWALSVGA</sequence>
<gene>
    <name evidence="3" type="ORF">AAT19DRAFT_10980</name>
</gene>
<evidence type="ECO:0000313" key="3">
    <source>
        <dbReference type="EMBL" id="PRQ70823.1"/>
    </source>
</evidence>
<name>A0A2S9ZYL5_RHOTO</name>
<dbReference type="InterPro" id="IPR017892">
    <property type="entry name" value="Pkinase_C"/>
</dbReference>
<feature type="region of interest" description="Disordered" evidence="1">
    <location>
        <begin position="402"/>
        <end position="423"/>
    </location>
</feature>
<feature type="domain" description="Protein kinase C-terminal" evidence="2">
    <location>
        <begin position="308"/>
        <end position="346"/>
    </location>
</feature>
<evidence type="ECO:0000259" key="2">
    <source>
        <dbReference type="Pfam" id="PF00433"/>
    </source>
</evidence>
<dbReference type="Pfam" id="PF00433">
    <property type="entry name" value="Pkinase_C"/>
    <property type="match status" value="1"/>
</dbReference>